<dbReference type="SUPFAM" id="SSF52210">
    <property type="entry name" value="Succinyl-CoA synthetase domains"/>
    <property type="match status" value="2"/>
</dbReference>
<proteinExistence type="predicted"/>
<dbReference type="InterPro" id="IPR013815">
    <property type="entry name" value="ATP_grasp_subdomain_1"/>
</dbReference>
<dbReference type="Gene3D" id="3.40.50.261">
    <property type="entry name" value="Succinyl-CoA synthetase domains"/>
    <property type="match status" value="2"/>
</dbReference>
<name>A0A7L4UPP7_BALHA</name>
<dbReference type="EMBL" id="QENZ01000003">
    <property type="protein sequence ID" value="PVX51765.1"/>
    <property type="molecule type" value="Genomic_DNA"/>
</dbReference>
<dbReference type="Gene3D" id="3.40.50.720">
    <property type="entry name" value="NAD(P)-binding Rossmann-like Domain"/>
    <property type="match status" value="1"/>
</dbReference>
<reference evidence="3 4" key="1">
    <citation type="submission" date="2018-05" db="EMBL/GenBank/DDBJ databases">
        <title>Genomic Encyclopedia of Type Strains, Phase IV (KMG-IV): sequencing the most valuable type-strain genomes for metagenomic binning, comparative biology and taxonomic classification.</title>
        <authorList>
            <person name="Goeker M."/>
        </authorList>
    </citation>
    <scope>NUCLEOTIDE SEQUENCE [LARGE SCALE GENOMIC DNA]</scope>
    <source>
        <strain evidence="3 4">DSM 28579</strain>
    </source>
</reference>
<evidence type="ECO:0000313" key="3">
    <source>
        <dbReference type="EMBL" id="PVX51765.1"/>
    </source>
</evidence>
<evidence type="ECO:0000256" key="1">
    <source>
        <dbReference type="PROSITE-ProRule" id="PRU00409"/>
    </source>
</evidence>
<feature type="domain" description="ATP-grasp" evidence="2">
    <location>
        <begin position="486"/>
        <end position="522"/>
    </location>
</feature>
<keyword evidence="3" id="KW-0808">Transferase</keyword>
<dbReference type="InterPro" id="IPR032875">
    <property type="entry name" value="Succ_CoA_lig_flav_dom"/>
</dbReference>
<gene>
    <name evidence="3" type="ORF">C7377_0050</name>
</gene>
<dbReference type="AlphaFoldDB" id="A0A7L4UPP7"/>
<dbReference type="PANTHER" id="PTHR42793:SF1">
    <property type="entry name" value="PEPTIDYL-LYSINE N-ACETYLTRANSFERASE PATZ"/>
    <property type="match status" value="1"/>
</dbReference>
<dbReference type="SUPFAM" id="SSF51735">
    <property type="entry name" value="NAD(P)-binding Rossmann-fold domains"/>
    <property type="match status" value="1"/>
</dbReference>
<dbReference type="Proteomes" id="UP000251835">
    <property type="component" value="Unassembled WGS sequence"/>
</dbReference>
<dbReference type="GO" id="GO:0016740">
    <property type="term" value="F:transferase activity"/>
    <property type="evidence" value="ECO:0007669"/>
    <property type="project" value="UniProtKB-KW"/>
</dbReference>
<dbReference type="InterPro" id="IPR011761">
    <property type="entry name" value="ATP-grasp"/>
</dbReference>
<protein>
    <submittedName>
        <fullName evidence="3">Acetyltransferase</fullName>
    </submittedName>
</protein>
<dbReference type="SMART" id="SM00881">
    <property type="entry name" value="CoA_binding"/>
    <property type="match status" value="1"/>
</dbReference>
<keyword evidence="1" id="KW-0547">Nucleotide-binding</keyword>
<dbReference type="InterPro" id="IPR003781">
    <property type="entry name" value="CoA-bd"/>
</dbReference>
<dbReference type="OrthoDB" id="9807426at2"/>
<dbReference type="Pfam" id="PF13607">
    <property type="entry name" value="Succ_CoA_lig"/>
    <property type="match status" value="1"/>
</dbReference>
<dbReference type="Pfam" id="PF13380">
    <property type="entry name" value="CoA_binding_2"/>
    <property type="match status" value="1"/>
</dbReference>
<evidence type="ECO:0000259" key="2">
    <source>
        <dbReference type="PROSITE" id="PS50975"/>
    </source>
</evidence>
<dbReference type="GO" id="GO:0046872">
    <property type="term" value="F:metal ion binding"/>
    <property type="evidence" value="ECO:0007669"/>
    <property type="project" value="InterPro"/>
</dbReference>
<dbReference type="PANTHER" id="PTHR42793">
    <property type="entry name" value="COA BINDING DOMAIN CONTAINING PROTEIN"/>
    <property type="match status" value="1"/>
</dbReference>
<dbReference type="PROSITE" id="PS50975">
    <property type="entry name" value="ATP_GRASP"/>
    <property type="match status" value="1"/>
</dbReference>
<evidence type="ECO:0000313" key="4">
    <source>
        <dbReference type="Proteomes" id="UP000251835"/>
    </source>
</evidence>
<dbReference type="InterPro" id="IPR036291">
    <property type="entry name" value="NAD(P)-bd_dom_sf"/>
</dbReference>
<accession>A0A7L4UPP7</accession>
<sequence length="681" mass="73297">MKITKELIQPKSIVVIGASNDIEKPGGKALYNIKNGTFDGDLYAVNPKTPSIQEVDTFKNVEELPQVDLALLAIPAKFCTSTIEILVKEKNTKAIIVLSAGFSEMGEEGKKIERKMVELVEEAGASLIGPNCTGMMNVHHQSNFTTPVPKLTDEGCIFISSSGATAVFIMEIGLKMGLDFSSIFSVGNAAHISVEDVLEYIAETYEEHKARTILLYIESINDPQVFLKSAQFLVEKGFKIVAVKSGTSDAGSRAAASHTGAMLSSDMAVGALFKKAGVIRVYGRQELVTVGSVLQHPELKGKNIAIITHAGGPAVMLTDALSEGGLAVPHLPEAKTAHLLEQLFDGSSVSNPIDFLATGTASQLEKCIRVCEEDLSMIDGMVVIFGSPGLFANDEAYEVIREQQLKCKKPIYAVMPSVINCEREMAEFVNKGGAFFDEEVNLGRAMSKVFNRPKPSISNNIEVKNTSTIQSILKDKKGLLPVRDALKVLDLAGIKRPQERLVYDESQAEEAAKEIGFPLVMKVVGPAHKSEVGGVILGVNSMQEVKGNFAKLSAIPDADGVQISEMVSGVEIFIGVKKEPGFGHLITCGLGGIFVEVMKDIQTVLAPVTKKDALQMVRSLKSYPIIKGIRGKEGVDEDVIADTICKVSDLLQAAPQIEEMDINPLMGRGDHLVAVDIVITL</sequence>
<dbReference type="Gene3D" id="3.30.470.20">
    <property type="entry name" value="ATP-grasp fold, B domain"/>
    <property type="match status" value="1"/>
</dbReference>
<dbReference type="Gene3D" id="3.30.1490.20">
    <property type="entry name" value="ATP-grasp fold, A domain"/>
    <property type="match status" value="1"/>
</dbReference>
<dbReference type="RefSeq" id="WP_116495341.1">
    <property type="nucleotide sequence ID" value="NZ_QENZ01000003.1"/>
</dbReference>
<dbReference type="SUPFAM" id="SSF56059">
    <property type="entry name" value="Glutathione synthetase ATP-binding domain-like"/>
    <property type="match status" value="1"/>
</dbReference>
<dbReference type="InterPro" id="IPR016102">
    <property type="entry name" value="Succinyl-CoA_synth-like"/>
</dbReference>
<keyword evidence="4" id="KW-1185">Reference proteome</keyword>
<dbReference type="GO" id="GO:0005524">
    <property type="term" value="F:ATP binding"/>
    <property type="evidence" value="ECO:0007669"/>
    <property type="project" value="UniProtKB-UniRule"/>
</dbReference>
<organism evidence="3 4">
    <name type="scientific">Balneicella halophila</name>
    <dbReference type="NCBI Taxonomy" id="1537566"/>
    <lineage>
        <taxon>Bacteria</taxon>
        <taxon>Pseudomonadati</taxon>
        <taxon>Bacteroidota</taxon>
        <taxon>Bacteroidia</taxon>
        <taxon>Bacteroidales</taxon>
        <taxon>Balneicellaceae</taxon>
        <taxon>Balneicella</taxon>
    </lineage>
</organism>
<keyword evidence="1" id="KW-0067">ATP-binding</keyword>
<comment type="caution">
    <text evidence="3">The sequence shown here is derived from an EMBL/GenBank/DDBJ whole genome shotgun (WGS) entry which is preliminary data.</text>
</comment>
<dbReference type="Pfam" id="PF13549">
    <property type="entry name" value="ATP-grasp_5"/>
    <property type="match status" value="1"/>
</dbReference>